<evidence type="ECO:0008006" key="4">
    <source>
        <dbReference type="Google" id="ProtNLM"/>
    </source>
</evidence>
<dbReference type="Proteomes" id="UP000592294">
    <property type="component" value="Unassembled WGS sequence"/>
</dbReference>
<proteinExistence type="predicted"/>
<evidence type="ECO:0000256" key="1">
    <source>
        <dbReference type="SAM" id="MobiDB-lite"/>
    </source>
</evidence>
<gene>
    <name evidence="2" type="ORF">HW932_09640</name>
</gene>
<evidence type="ECO:0000313" key="3">
    <source>
        <dbReference type="Proteomes" id="UP000592294"/>
    </source>
</evidence>
<protein>
    <recommendedName>
        <fullName evidence="4">DUF927 domain-containing protein</fullName>
    </recommendedName>
</protein>
<name>A0A850R9S1_9GAMM</name>
<organism evidence="2 3">
    <name type="scientific">Allochromatium humboldtianum</name>
    <dbReference type="NCBI Taxonomy" id="504901"/>
    <lineage>
        <taxon>Bacteria</taxon>
        <taxon>Pseudomonadati</taxon>
        <taxon>Pseudomonadota</taxon>
        <taxon>Gammaproteobacteria</taxon>
        <taxon>Chromatiales</taxon>
        <taxon>Chromatiaceae</taxon>
        <taxon>Allochromatium</taxon>
    </lineage>
</organism>
<sequence>MTSSPKDGAASAPTKRARRGIRLHTDPPPVSFPPSGFPIATVANRFGAVEQRELVNWSALVERLTHTKPGPKDGPAWLPADIDPGPRSAERVRAWSVLPLDVEATTHGTGAAKTVVGLEPPPLAEILDELQASGWRCIGHTTHSHLDPTIQPTDREHHRYRLVFALSRPLAPAEIRPLGLHLAAVLGLSECVDAKCLEPARLLYLPRCPQERLEHFQARAVEGEPLDVDRLLEAAQHAEAMLRAVSQAPPPAHSTPQDGPSVITAFNEAHDPGELLTRHGYIPKGRGRWLHPASSSGMPGVRLLSETGKVYSDHGGDPLADGHPHDAFDLYRILAHGGDQKTAVREAARLLGLSRGGSSRRESRHEPPIEAPPPAPPEDLDDSAPPSLPPENLRLGQYLWRGGEFYLVRVSVGRGADASPTESTTKLANFSAIVTEERQRDDGETVENATLLTIFQPRGGRITETLVEIPTDRFAGLTWITPKLGHHFVVTAGNSIRDHLRACIQTFSAHFQVQTRRVYTHSGWRKIGGELHYLHAGGAITAHGARDDLAVDLPDPRYHLPAPPAPPELREAVRATLRLVDLSTAQPGIGAVQLARIAAPPLAPWVRLDWGVFVVGRTGCLKTELAALAMAHYGQFHARALPGSWESSEGALLLQAHAVKDALFEIDDFNPSGAAHDQAQLAKKADRVFRGAANAAGRERLTADIRLRKGQHPRGLVSASGEDLPPGRSLRARLWTVELDVGSIDLSKLTACQRDAAQGVYRQSLAGYLQWLAGRADDLGAKLPTRYESLRTQAPEALRAHGRIPSNLAGLTVALETFVTFAVDVGALESDQAHALLVRLVGALQAQAKNQADIQDQSEDATRFIEMLRAALATGRAHLVDAAHWPATRPPTMHAALLGWRGRIRQKDDPDDGPRYEEQGELIGYVEGTRGEVWLMPDAAYSVVSRIARDQNAGALRTQARLGRALVEKGYLRSGEGRNVGYRHGRRGITPPRVWCLPMAKLVEGGE</sequence>
<dbReference type="AlphaFoldDB" id="A0A850R9S1"/>
<dbReference type="EMBL" id="JABZEO010000005">
    <property type="protein sequence ID" value="NVZ09525.1"/>
    <property type="molecule type" value="Genomic_DNA"/>
</dbReference>
<evidence type="ECO:0000313" key="2">
    <source>
        <dbReference type="EMBL" id="NVZ09525.1"/>
    </source>
</evidence>
<feature type="region of interest" description="Disordered" evidence="1">
    <location>
        <begin position="353"/>
        <end position="391"/>
    </location>
</feature>
<accession>A0A850R9S1</accession>
<comment type="caution">
    <text evidence="2">The sequence shown here is derived from an EMBL/GenBank/DDBJ whole genome shotgun (WGS) entry which is preliminary data.</text>
</comment>
<reference evidence="2 3" key="1">
    <citation type="submission" date="2020-06" db="EMBL/GenBank/DDBJ databases">
        <title>Whole-genome sequence of Allochromatium humboldtianum DSM 21881, type strain.</title>
        <authorList>
            <person name="Kyndt J.A."/>
            <person name="Meyer T.E."/>
        </authorList>
    </citation>
    <scope>NUCLEOTIDE SEQUENCE [LARGE SCALE GENOMIC DNA]</scope>
    <source>
        <strain evidence="2 3">DSM 21881</strain>
    </source>
</reference>
<keyword evidence="3" id="KW-1185">Reference proteome</keyword>
<dbReference type="RefSeq" id="WP_176976278.1">
    <property type="nucleotide sequence ID" value="NZ_JABZEO010000005.1"/>
</dbReference>
<feature type="region of interest" description="Disordered" evidence="1">
    <location>
        <begin position="1"/>
        <end position="32"/>
    </location>
</feature>
<feature type="compositionally biased region" description="Basic and acidic residues" evidence="1">
    <location>
        <begin position="359"/>
        <end position="368"/>
    </location>
</feature>